<protein>
    <recommendedName>
        <fullName evidence="9">Acetylornithine aminotransferase</fullName>
        <shortName evidence="9">ACOAT</shortName>
        <ecNumber evidence="9">2.6.1.11</ecNumber>
    </recommendedName>
</protein>
<comment type="cofactor">
    <cofactor evidence="9">
        <name>pyridoxal 5'-phosphate</name>
        <dbReference type="ChEBI" id="CHEBI:597326"/>
    </cofactor>
    <text evidence="9">Binds 1 pyridoxal phosphate per subunit.</text>
</comment>
<dbReference type="InterPro" id="IPR004636">
    <property type="entry name" value="AcOrn/SuccOrn_fam"/>
</dbReference>
<feature type="binding site" evidence="9">
    <location>
        <position position="147"/>
    </location>
    <ligand>
        <name>N(2)-acetyl-L-ornithine</name>
        <dbReference type="ChEBI" id="CHEBI:57805"/>
    </ligand>
</feature>
<dbReference type="InterPro" id="IPR015424">
    <property type="entry name" value="PyrdxlP-dep_Trfase"/>
</dbReference>
<evidence type="ECO:0000256" key="5">
    <source>
        <dbReference type="ARBA" id="ARBA00022898"/>
    </source>
</evidence>
<feature type="binding site" evidence="9">
    <location>
        <position position="287"/>
    </location>
    <ligand>
        <name>N(2)-acetyl-L-ornithine</name>
        <dbReference type="ChEBI" id="CHEBI:57805"/>
    </ligand>
</feature>
<dbReference type="AlphaFoldDB" id="A0A2C8F5G4"/>
<keyword evidence="6" id="KW-0670">Pyruvate</keyword>
<organism evidence="10 11">
    <name type="scientific">Pseudodesulfovibrio profundus</name>
    <dbReference type="NCBI Taxonomy" id="57320"/>
    <lineage>
        <taxon>Bacteria</taxon>
        <taxon>Pseudomonadati</taxon>
        <taxon>Thermodesulfobacteriota</taxon>
        <taxon>Desulfovibrionia</taxon>
        <taxon>Desulfovibrionales</taxon>
        <taxon>Desulfovibrionaceae</taxon>
    </lineage>
</organism>
<dbReference type="Proteomes" id="UP000219215">
    <property type="component" value="Chromosome DPRO"/>
</dbReference>
<evidence type="ECO:0000313" key="10">
    <source>
        <dbReference type="EMBL" id="SOB57260.1"/>
    </source>
</evidence>
<dbReference type="GO" id="GO:0030170">
    <property type="term" value="F:pyridoxal phosphate binding"/>
    <property type="evidence" value="ECO:0007669"/>
    <property type="project" value="InterPro"/>
</dbReference>
<dbReference type="FunFam" id="3.40.640.10:FF:000004">
    <property type="entry name" value="Acetylornithine aminotransferase"/>
    <property type="match status" value="1"/>
</dbReference>
<dbReference type="GO" id="GO:0031299">
    <property type="term" value="F:taurine-pyruvate aminotransferase activity"/>
    <property type="evidence" value="ECO:0007669"/>
    <property type="project" value="UniProtKB-EC"/>
</dbReference>
<keyword evidence="5 9" id="KW-0663">Pyridoxal phosphate</keyword>
<keyword evidence="11" id="KW-1185">Reference proteome</keyword>
<dbReference type="NCBIfam" id="NF002325">
    <property type="entry name" value="PRK01278.1"/>
    <property type="match status" value="1"/>
</dbReference>
<keyword evidence="3 9" id="KW-0028">Amino-acid biosynthesis</keyword>
<dbReference type="UniPathway" id="UPA00068">
    <property type="reaction ID" value="UER00109"/>
</dbReference>
<evidence type="ECO:0000256" key="1">
    <source>
        <dbReference type="ARBA" id="ARBA00011881"/>
    </source>
</evidence>
<dbReference type="InterPro" id="IPR050103">
    <property type="entry name" value="Class-III_PLP-dep_AT"/>
</dbReference>
<sequence length="407" mass="44493">MGNVMSNKFDAIKERESNLLCNTYGRYPIAISKAKGSRLYDLDNNEYIDFLSGIAVCSLGHSRDDLADVMSEQARKLVHISNLFYQEPQLELAEKLLSTCAAGKVFFSNSGAEANEGAIKLARRYMRKVRKTDRYEIITLEKSFHGRTLSTLTATGQEGPIKDGFSPLPDGFVTVPFGNMNALRGAVGQNTAAIMIEMVQGEGGVRPLPTEYVRDIVDLCKENGLLLIVDEVQTGLCRTGRFWAHQHYGIQPDIFTSAKALANGLPMGAVLCSDEVAKGFEPGSHATTFGGGGVVSAVASKVIDIMLEERLAERAIALGQLATEEIERIRIKHPDKIVGSRGLGLLFGIELAFNGTEVWKRLLAKRIICNLTQGTILRLVPPLTIEEDDIRTFVNELDSILGEVDAS</sequence>
<dbReference type="HAMAP" id="MF_01107">
    <property type="entry name" value="ArgD_aminotrans_3"/>
    <property type="match status" value="1"/>
</dbReference>
<comment type="miscellaneous">
    <text evidence="9">May also have succinyldiaminopimelate aminotransferase activity, thus carrying out the corresponding step in lysine biosynthesis.</text>
</comment>
<dbReference type="InterPro" id="IPR015422">
    <property type="entry name" value="PyrdxlP-dep_Trfase_small"/>
</dbReference>
<dbReference type="GO" id="GO:0006526">
    <property type="term" value="P:L-arginine biosynthetic process"/>
    <property type="evidence" value="ECO:0007669"/>
    <property type="project" value="UniProtKB-UniRule"/>
</dbReference>
<comment type="subunit">
    <text evidence="1">Homotetramer.</text>
</comment>
<keyword evidence="9" id="KW-0963">Cytoplasm</keyword>
<accession>A0A2C8F5G4</accession>
<comment type="catalytic activity">
    <reaction evidence="7">
        <text>taurine + pyruvate = sulfoacetaldehyde + L-alanine</text>
        <dbReference type="Rhea" id="RHEA:10420"/>
        <dbReference type="ChEBI" id="CHEBI:15361"/>
        <dbReference type="ChEBI" id="CHEBI:57972"/>
        <dbReference type="ChEBI" id="CHEBI:58246"/>
        <dbReference type="ChEBI" id="CHEBI:507393"/>
        <dbReference type="EC" id="2.6.1.77"/>
    </reaction>
    <physiologicalReaction direction="left-to-right" evidence="7">
        <dbReference type="Rhea" id="RHEA:10421"/>
    </physiologicalReaction>
</comment>
<dbReference type="GO" id="GO:0005737">
    <property type="term" value="C:cytoplasm"/>
    <property type="evidence" value="ECO:0007669"/>
    <property type="project" value="UniProtKB-SubCell"/>
</dbReference>
<dbReference type="KEGG" id="pprf:DPRO_0381"/>
<reference evidence="11" key="1">
    <citation type="submission" date="2017-09" db="EMBL/GenBank/DDBJ databases">
        <authorList>
            <person name="Regsiter A."/>
            <person name="William W."/>
        </authorList>
    </citation>
    <scope>NUCLEOTIDE SEQUENCE [LARGE SCALE GENOMIC DNA]</scope>
    <source>
        <strain evidence="11">500-1</strain>
    </source>
</reference>
<dbReference type="Pfam" id="PF00202">
    <property type="entry name" value="Aminotran_3"/>
    <property type="match status" value="1"/>
</dbReference>
<gene>
    <name evidence="9 10" type="primary">argD</name>
    <name evidence="10" type="ORF">DPRO_0381</name>
</gene>
<evidence type="ECO:0000256" key="3">
    <source>
        <dbReference type="ARBA" id="ARBA00022605"/>
    </source>
</evidence>
<keyword evidence="2 9" id="KW-0032">Aminotransferase</keyword>
<dbReference type="CDD" id="cd00610">
    <property type="entry name" value="OAT_like"/>
    <property type="match status" value="1"/>
</dbReference>
<dbReference type="PANTHER" id="PTHR11986">
    <property type="entry name" value="AMINOTRANSFERASE CLASS III"/>
    <property type="match status" value="1"/>
</dbReference>
<evidence type="ECO:0000256" key="2">
    <source>
        <dbReference type="ARBA" id="ARBA00022576"/>
    </source>
</evidence>
<comment type="catalytic activity">
    <reaction evidence="9">
        <text>N(2)-acetyl-L-ornithine + 2-oxoglutarate = N-acetyl-L-glutamate 5-semialdehyde + L-glutamate</text>
        <dbReference type="Rhea" id="RHEA:18049"/>
        <dbReference type="ChEBI" id="CHEBI:16810"/>
        <dbReference type="ChEBI" id="CHEBI:29123"/>
        <dbReference type="ChEBI" id="CHEBI:29985"/>
        <dbReference type="ChEBI" id="CHEBI:57805"/>
        <dbReference type="EC" id="2.6.1.11"/>
    </reaction>
</comment>
<dbReference type="InterPro" id="IPR015421">
    <property type="entry name" value="PyrdxlP-dep_Trfase_major"/>
</dbReference>
<dbReference type="GO" id="GO:0042802">
    <property type="term" value="F:identical protein binding"/>
    <property type="evidence" value="ECO:0007669"/>
    <property type="project" value="TreeGrafter"/>
</dbReference>
<evidence type="ECO:0000256" key="4">
    <source>
        <dbReference type="ARBA" id="ARBA00022679"/>
    </source>
</evidence>
<comment type="subcellular location">
    <subcellularLocation>
        <location evidence="9">Cytoplasm</location>
    </subcellularLocation>
</comment>
<keyword evidence="4 9" id="KW-0808">Transferase</keyword>
<dbReference type="PANTHER" id="PTHR11986:SF79">
    <property type="entry name" value="ACETYLORNITHINE AMINOTRANSFERASE, MITOCHONDRIAL"/>
    <property type="match status" value="1"/>
</dbReference>
<evidence type="ECO:0000256" key="8">
    <source>
        <dbReference type="ARBA" id="ARBA00060602"/>
    </source>
</evidence>
<dbReference type="GO" id="GO:0003992">
    <property type="term" value="F:N2-acetyl-L-ornithine:2-oxoglutarate 5-aminotransferase activity"/>
    <property type="evidence" value="ECO:0007669"/>
    <property type="project" value="UniProtKB-UniRule"/>
</dbReference>
<comment type="pathway">
    <text evidence="9">Amino-acid biosynthesis; L-arginine biosynthesis; N(2)-acetyl-L-ornithine from L-glutamate: step 4/4.</text>
</comment>
<dbReference type="Gene3D" id="3.40.640.10">
    <property type="entry name" value="Type I PLP-dependent aspartate aminotransferase-like (Major domain)"/>
    <property type="match status" value="1"/>
</dbReference>
<evidence type="ECO:0000256" key="7">
    <source>
        <dbReference type="ARBA" id="ARBA00052998"/>
    </source>
</evidence>
<comment type="pathway">
    <text evidence="8">Organosulfur degradation; alkanesulfonate degradation.</text>
</comment>
<evidence type="ECO:0000256" key="9">
    <source>
        <dbReference type="HAMAP-Rule" id="MF_01107"/>
    </source>
</evidence>
<evidence type="ECO:0000313" key="11">
    <source>
        <dbReference type="Proteomes" id="UP000219215"/>
    </source>
</evidence>
<dbReference type="EC" id="2.6.1.11" evidence="9"/>
<dbReference type="InterPro" id="IPR005814">
    <property type="entry name" value="Aminotrans_3"/>
</dbReference>
<feature type="binding site" evidence="9">
    <location>
        <begin position="230"/>
        <end position="233"/>
    </location>
    <ligand>
        <name>pyridoxal 5'-phosphate</name>
        <dbReference type="ChEBI" id="CHEBI:597326"/>
    </ligand>
</feature>
<comment type="subunit">
    <text evidence="9">Homodimer.</text>
</comment>
<dbReference type="Gene3D" id="3.90.1150.10">
    <property type="entry name" value="Aspartate Aminotransferase, domain 1"/>
    <property type="match status" value="1"/>
</dbReference>
<feature type="binding site" evidence="9">
    <location>
        <begin position="111"/>
        <end position="112"/>
    </location>
    <ligand>
        <name>pyridoxal 5'-phosphate</name>
        <dbReference type="ChEBI" id="CHEBI:597326"/>
    </ligand>
</feature>
<feature type="modified residue" description="N6-(pyridoxal phosphate)lysine" evidence="9">
    <location>
        <position position="259"/>
    </location>
</feature>
<dbReference type="PIRSF" id="PIRSF000521">
    <property type="entry name" value="Transaminase_4ab_Lys_Orn"/>
    <property type="match status" value="1"/>
</dbReference>
<dbReference type="NCBIfam" id="TIGR00707">
    <property type="entry name" value="argD"/>
    <property type="match status" value="1"/>
</dbReference>
<dbReference type="EMBL" id="LT907975">
    <property type="protein sequence ID" value="SOB57260.1"/>
    <property type="molecule type" value="Genomic_DNA"/>
</dbReference>
<dbReference type="InterPro" id="IPR049704">
    <property type="entry name" value="Aminotrans_3_PPA_site"/>
</dbReference>
<name>A0A2C8F5G4_9BACT</name>
<dbReference type="SUPFAM" id="SSF53383">
    <property type="entry name" value="PLP-dependent transferases"/>
    <property type="match status" value="1"/>
</dbReference>
<proteinExistence type="inferred from homology"/>
<keyword evidence="9" id="KW-0055">Arginine biosynthesis</keyword>
<comment type="similarity">
    <text evidence="9">Belongs to the class-III pyridoxal-phosphate-dependent aminotransferase family. ArgD subfamily.</text>
</comment>
<feature type="binding site" evidence="9">
    <location>
        <position position="144"/>
    </location>
    <ligand>
        <name>pyridoxal 5'-phosphate</name>
        <dbReference type="ChEBI" id="CHEBI:597326"/>
    </ligand>
</feature>
<evidence type="ECO:0000256" key="6">
    <source>
        <dbReference type="ARBA" id="ARBA00023317"/>
    </source>
</evidence>
<dbReference type="PROSITE" id="PS00600">
    <property type="entry name" value="AA_TRANSFER_CLASS_3"/>
    <property type="match status" value="1"/>
</dbReference>
<feature type="binding site" evidence="9">
    <location>
        <position position="288"/>
    </location>
    <ligand>
        <name>pyridoxal 5'-phosphate</name>
        <dbReference type="ChEBI" id="CHEBI:597326"/>
    </ligand>
</feature>